<dbReference type="InterPro" id="IPR006598">
    <property type="entry name" value="CAP10"/>
</dbReference>
<proteinExistence type="inferred from homology"/>
<dbReference type="PANTHER" id="PTHR12203">
    <property type="entry name" value="KDEL LYS-ASP-GLU-LEU CONTAINING - RELATED"/>
    <property type="match status" value="1"/>
</dbReference>
<evidence type="ECO:0000256" key="2">
    <source>
        <dbReference type="ARBA" id="ARBA00022679"/>
    </source>
</evidence>
<reference evidence="5" key="1">
    <citation type="submission" date="2020-06" db="EMBL/GenBank/DDBJ databases">
        <authorList>
            <consortium name="Plant Systems Biology data submission"/>
        </authorList>
    </citation>
    <scope>NUCLEOTIDE SEQUENCE</scope>
    <source>
        <strain evidence="5">D6</strain>
    </source>
</reference>
<evidence type="ECO:0000313" key="6">
    <source>
        <dbReference type="Proteomes" id="UP001153069"/>
    </source>
</evidence>
<name>A0A9N8F213_9STRA</name>
<feature type="region of interest" description="Disordered" evidence="3">
    <location>
        <begin position="1"/>
        <end position="58"/>
    </location>
</feature>
<feature type="domain" description="Glycosyl transferase CAP10" evidence="4">
    <location>
        <begin position="275"/>
        <end position="534"/>
    </location>
</feature>
<evidence type="ECO:0000259" key="4">
    <source>
        <dbReference type="SMART" id="SM00672"/>
    </source>
</evidence>
<dbReference type="PANTHER" id="PTHR12203:SF35">
    <property type="entry name" value="PROTEIN O-GLUCOSYLTRANSFERASE 1"/>
    <property type="match status" value="1"/>
</dbReference>
<evidence type="ECO:0000256" key="3">
    <source>
        <dbReference type="SAM" id="MobiDB-lite"/>
    </source>
</evidence>
<dbReference type="SMART" id="SM00672">
    <property type="entry name" value="CAP10"/>
    <property type="match status" value="1"/>
</dbReference>
<dbReference type="AlphaFoldDB" id="A0A9N8F213"/>
<keyword evidence="6" id="KW-1185">Reference proteome</keyword>
<dbReference type="InterPro" id="IPR051091">
    <property type="entry name" value="O-Glucosyltr/Glycosyltrsf_90"/>
</dbReference>
<evidence type="ECO:0000313" key="5">
    <source>
        <dbReference type="EMBL" id="CAB9530044.1"/>
    </source>
</evidence>
<protein>
    <submittedName>
        <fullName evidence="5">KDEL motif-containing protein 1</fullName>
    </submittedName>
</protein>
<dbReference type="OrthoDB" id="48801at2759"/>
<feature type="compositionally biased region" description="Basic and acidic residues" evidence="3">
    <location>
        <begin position="49"/>
        <end position="58"/>
    </location>
</feature>
<dbReference type="EMBL" id="CAICTM010002719">
    <property type="protein sequence ID" value="CAB9530044.1"/>
    <property type="molecule type" value="Genomic_DNA"/>
</dbReference>
<organism evidence="5 6">
    <name type="scientific">Seminavis robusta</name>
    <dbReference type="NCBI Taxonomy" id="568900"/>
    <lineage>
        <taxon>Eukaryota</taxon>
        <taxon>Sar</taxon>
        <taxon>Stramenopiles</taxon>
        <taxon>Ochrophyta</taxon>
        <taxon>Bacillariophyta</taxon>
        <taxon>Bacillariophyceae</taxon>
        <taxon>Bacillariophycidae</taxon>
        <taxon>Naviculales</taxon>
        <taxon>Naviculaceae</taxon>
        <taxon>Seminavis</taxon>
    </lineage>
</organism>
<keyword evidence="2" id="KW-0808">Transferase</keyword>
<accession>A0A9N8F213</accession>
<comment type="similarity">
    <text evidence="1">Belongs to the glycosyltransferase 90 family.</text>
</comment>
<evidence type="ECO:0000256" key="1">
    <source>
        <dbReference type="ARBA" id="ARBA00010118"/>
    </source>
</evidence>
<gene>
    <name evidence="5" type="ORF">SEMRO_2721_G335520.1</name>
</gene>
<sequence>MEVSSEGFSDNNGSGNIHHRKRPTVSEEQDSPRGIKQSTTTTNNNIDDENSHLHGHDLHSRCCPPTYRTGLLLTLVLLALYHVGMNRQLEDKIWSSRPEVEERPEGEQRSYPQGNGWQDFQRDYYLRYHRRPPDSLRMWLQYAKDNKCNDRDFYTYIEEDLKSYREQINRTGSPLRYPDVISSGQRLTDNYIAFTLENHQLNVVASHNIHLNFVQQSMIERNIRKLLLPLLAHQPPFQSVLFFDLHDHPSRGTTSDTLPLFSVCKMRYMTEDKRPPSDAQLATFMDQSFTPSVLGQRHQYTRLQADASIFHPEFTDSYDSRGIMVPYHFGLNDDEEASPNPSMPALKDRKDAIVWRGSTTGSEWGVSPRFHLVERFGGNDAHPIALSVPVIADFAFVDIVQNYTDKHTMSPHWRVSRRMEPEEAQLFKYIMDVDGNSFTARFPRLLRLGSVLFKSTRYREWFSERLRPFVDYVPVNYNLTDLVDKVKWVHEHPEMAERIAQHGKEMSTHHIRDDDMRCYIYRLILEYHTLFSGDW</sequence>
<comment type="caution">
    <text evidence="5">The sequence shown here is derived from an EMBL/GenBank/DDBJ whole genome shotgun (WGS) entry which is preliminary data.</text>
</comment>
<feature type="compositionally biased region" description="Polar residues" evidence="3">
    <location>
        <begin position="1"/>
        <end position="15"/>
    </location>
</feature>
<dbReference type="GO" id="GO:0016740">
    <property type="term" value="F:transferase activity"/>
    <property type="evidence" value="ECO:0007669"/>
    <property type="project" value="UniProtKB-KW"/>
</dbReference>
<dbReference type="Pfam" id="PF05686">
    <property type="entry name" value="Glyco_transf_90"/>
    <property type="match status" value="1"/>
</dbReference>
<dbReference type="Proteomes" id="UP001153069">
    <property type="component" value="Unassembled WGS sequence"/>
</dbReference>